<dbReference type="VEuPathDB" id="CryptoDB:cubi_00681"/>
<sequence>METFDIKRSSATTPETLLDENEYIKENYKNCDVSVLDFEGKEKLAFLNHDILLTDYRIILVKDAKYSAQNSKIPNRFLCGGYIDISSIIVNAISSCEKAEDIPYLYIQIGSLDFNQEGDEDSEQSQHFSEINIHCSDHNAVYTLFNSISETAAYMEQLDSLSDSQTNNELTDN</sequence>
<gene>
    <name evidence="5" type="ORF">cubi_00681</name>
</gene>
<organism evidence="5 6">
    <name type="scientific">Cryptosporidium ubiquitum</name>
    <dbReference type="NCBI Taxonomy" id="857276"/>
    <lineage>
        <taxon>Eukaryota</taxon>
        <taxon>Sar</taxon>
        <taxon>Alveolata</taxon>
        <taxon>Apicomplexa</taxon>
        <taxon>Conoidasida</taxon>
        <taxon>Coccidia</taxon>
        <taxon>Eucoccidiorida</taxon>
        <taxon>Eimeriorina</taxon>
        <taxon>Cryptosporidiidae</taxon>
        <taxon>Cryptosporidium</taxon>
    </lineage>
</organism>
<dbReference type="Proteomes" id="UP000186176">
    <property type="component" value="Unassembled WGS sequence"/>
</dbReference>
<evidence type="ECO:0000313" key="6">
    <source>
        <dbReference type="Proteomes" id="UP000186176"/>
    </source>
</evidence>
<keyword evidence="6" id="KW-1185">Reference proteome</keyword>
<evidence type="ECO:0000256" key="3">
    <source>
        <dbReference type="ARBA" id="ARBA00022490"/>
    </source>
</evidence>
<accession>A0A1J4MCB5</accession>
<name>A0A1J4MCB5_9CRYT</name>
<dbReference type="Pfam" id="PF03517">
    <property type="entry name" value="Voldacs"/>
    <property type="match status" value="1"/>
</dbReference>
<evidence type="ECO:0000256" key="1">
    <source>
        <dbReference type="ARBA" id="ARBA00004123"/>
    </source>
</evidence>
<proteinExistence type="predicted"/>
<reference evidence="5 6" key="1">
    <citation type="submission" date="2016-10" db="EMBL/GenBank/DDBJ databases">
        <title>Reductive evolution of mitochondrial metabolism and differential evolution of invasion-related proteins in Cryptosporidium.</title>
        <authorList>
            <person name="Liu S."/>
            <person name="Roellig D.M."/>
            <person name="Guo Y."/>
            <person name="Li N."/>
            <person name="Frace M.A."/>
            <person name="Tang K."/>
            <person name="Zhang L."/>
            <person name="Feng Y."/>
            <person name="Xiao L."/>
        </authorList>
    </citation>
    <scope>NUCLEOTIDE SEQUENCE [LARGE SCALE GENOMIC DNA]</scope>
    <source>
        <strain evidence="5">39726</strain>
    </source>
</reference>
<evidence type="ECO:0000313" key="5">
    <source>
        <dbReference type="EMBL" id="OII71873.1"/>
    </source>
</evidence>
<dbReference type="Gene3D" id="2.30.29.30">
    <property type="entry name" value="Pleckstrin-homology domain (PH domain)/Phosphotyrosine-binding domain (PTB)"/>
    <property type="match status" value="1"/>
</dbReference>
<dbReference type="AlphaFoldDB" id="A0A1J4MCB5"/>
<evidence type="ECO:0000256" key="4">
    <source>
        <dbReference type="ARBA" id="ARBA00023242"/>
    </source>
</evidence>
<comment type="caution">
    <text evidence="5">The sequence shown here is derived from an EMBL/GenBank/DDBJ whole genome shotgun (WGS) entry which is preliminary data.</text>
</comment>
<keyword evidence="3" id="KW-0963">Cytoplasm</keyword>
<comment type="subcellular location">
    <subcellularLocation>
        <location evidence="2">Cytoplasm</location>
    </subcellularLocation>
    <subcellularLocation>
        <location evidence="1">Nucleus</location>
    </subcellularLocation>
</comment>
<keyword evidence="4" id="KW-0539">Nucleus</keyword>
<dbReference type="GO" id="GO:0005634">
    <property type="term" value="C:nucleus"/>
    <property type="evidence" value="ECO:0007669"/>
    <property type="project" value="UniProtKB-SubCell"/>
</dbReference>
<dbReference type="EMBL" id="LRBP01000027">
    <property type="protein sequence ID" value="OII71873.1"/>
    <property type="molecule type" value="Genomic_DNA"/>
</dbReference>
<dbReference type="GeneID" id="39977473"/>
<dbReference type="InterPro" id="IPR039924">
    <property type="entry name" value="ICln/Lot5/Saf5"/>
</dbReference>
<dbReference type="GO" id="GO:0005737">
    <property type="term" value="C:cytoplasm"/>
    <property type="evidence" value="ECO:0007669"/>
    <property type="project" value="UniProtKB-SubCell"/>
</dbReference>
<dbReference type="RefSeq" id="XP_028873492.1">
    <property type="nucleotide sequence ID" value="XM_029017694.1"/>
</dbReference>
<evidence type="ECO:0000256" key="2">
    <source>
        <dbReference type="ARBA" id="ARBA00004496"/>
    </source>
</evidence>
<dbReference type="InterPro" id="IPR011993">
    <property type="entry name" value="PH-like_dom_sf"/>
</dbReference>
<protein>
    <submittedName>
        <fullName evidence="5">Uncharacterized protein</fullName>
    </submittedName>
</protein>
<dbReference type="OrthoDB" id="340403at2759"/>